<name>A0A8H4FFS7_COLGL</name>
<reference evidence="2" key="1">
    <citation type="journal article" date="2020" name="Phytopathology">
        <title>Genome sequence and comparative analysis of Colletotrichum gloeosporioides isolated from Liriodendron leaves.</title>
        <authorList>
            <person name="Fu F.F."/>
            <person name="Hao Z."/>
            <person name="Wang P."/>
            <person name="Lu Y."/>
            <person name="Xue L.J."/>
            <person name="Wei G."/>
            <person name="Tian Y."/>
            <person name="Baishi H."/>
            <person name="Xu H."/>
            <person name="Shi J."/>
            <person name="Cheng T."/>
            <person name="Wang G."/>
            <person name="Yi Y."/>
            <person name="Chen J."/>
        </authorList>
    </citation>
    <scope>NUCLEOTIDE SEQUENCE</scope>
    <source>
        <strain evidence="2">Lc1</strain>
    </source>
</reference>
<dbReference type="RefSeq" id="XP_045259311.1">
    <property type="nucleotide sequence ID" value="XM_045415313.1"/>
</dbReference>
<accession>A0A8H4FFS7</accession>
<keyword evidence="3" id="KW-1185">Reference proteome</keyword>
<gene>
    <name evidence="2" type="ORF">GCG54_00015531</name>
</gene>
<comment type="caution">
    <text evidence="2">The sequence shown here is derived from an EMBL/GenBank/DDBJ whole genome shotgun (WGS) entry which is preliminary data.</text>
</comment>
<organism evidence="2 3">
    <name type="scientific">Colletotrichum gloeosporioides</name>
    <name type="common">Anthracnose fungus</name>
    <name type="synonym">Glomerella cingulata</name>
    <dbReference type="NCBI Taxonomy" id="474922"/>
    <lineage>
        <taxon>Eukaryota</taxon>
        <taxon>Fungi</taxon>
        <taxon>Dikarya</taxon>
        <taxon>Ascomycota</taxon>
        <taxon>Pezizomycotina</taxon>
        <taxon>Sordariomycetes</taxon>
        <taxon>Hypocreomycetidae</taxon>
        <taxon>Glomerellales</taxon>
        <taxon>Glomerellaceae</taxon>
        <taxon>Colletotrichum</taxon>
        <taxon>Colletotrichum gloeosporioides species complex</taxon>
    </lineage>
</organism>
<dbReference type="AlphaFoldDB" id="A0A8H4FFS7"/>
<dbReference type="GeneID" id="69022634"/>
<reference evidence="2" key="2">
    <citation type="submission" date="2020-03" db="EMBL/GenBank/DDBJ databases">
        <authorList>
            <person name="Fu F.-F."/>
            <person name="Chen J."/>
        </authorList>
    </citation>
    <scope>NUCLEOTIDE SEQUENCE</scope>
    <source>
        <strain evidence="2">Lc1</strain>
    </source>
</reference>
<dbReference type="Proteomes" id="UP000613401">
    <property type="component" value="Unassembled WGS sequence"/>
</dbReference>
<evidence type="ECO:0000313" key="3">
    <source>
        <dbReference type="Proteomes" id="UP000613401"/>
    </source>
</evidence>
<feature type="region of interest" description="Disordered" evidence="1">
    <location>
        <begin position="1"/>
        <end position="24"/>
    </location>
</feature>
<evidence type="ECO:0000313" key="2">
    <source>
        <dbReference type="EMBL" id="KAF3800151.1"/>
    </source>
</evidence>
<protein>
    <submittedName>
        <fullName evidence="2">Uncharacterized protein</fullName>
    </submittedName>
</protein>
<feature type="compositionally biased region" description="Basic residues" evidence="1">
    <location>
        <begin position="1"/>
        <end position="11"/>
    </location>
</feature>
<sequence>MDHQQHAHRGTFNHAPSPPPSSPSFAMLTALRSVSSIFNHAKFSLDTTSKAACSASTFPDQATLVLVWTSRSPFALTSPCTRDARLTLAQRSKGARVSIPYADPPSASPPFAFNILPGLIHGQPPPSKTTPPLANKDAPLQSSVVSVPSIFEMAHARLGLPALSVPPRPQQTVVVVVVVALPKPCGVASSGSVRSTTSRSSRLLVVGRPYLMYKDGRLCMRPVSLAAVRSPPSRWYIPMPQARHVLFFRPSFGSRM</sequence>
<evidence type="ECO:0000256" key="1">
    <source>
        <dbReference type="SAM" id="MobiDB-lite"/>
    </source>
</evidence>
<proteinExistence type="predicted"/>
<dbReference type="EMBL" id="WVTB01000079">
    <property type="protein sequence ID" value="KAF3800151.1"/>
    <property type="molecule type" value="Genomic_DNA"/>
</dbReference>